<dbReference type="PROSITE" id="PS51186">
    <property type="entry name" value="GNAT"/>
    <property type="match status" value="1"/>
</dbReference>
<dbReference type="AlphaFoldDB" id="A0A8J3CDS1"/>
<organism evidence="4 5">
    <name type="scientific">Longimycelium tulufanense</name>
    <dbReference type="NCBI Taxonomy" id="907463"/>
    <lineage>
        <taxon>Bacteria</taxon>
        <taxon>Bacillati</taxon>
        <taxon>Actinomycetota</taxon>
        <taxon>Actinomycetes</taxon>
        <taxon>Pseudonocardiales</taxon>
        <taxon>Pseudonocardiaceae</taxon>
        <taxon>Longimycelium</taxon>
    </lineage>
</organism>
<dbReference type="InterPro" id="IPR000182">
    <property type="entry name" value="GNAT_dom"/>
</dbReference>
<dbReference type="PANTHER" id="PTHR43877">
    <property type="entry name" value="AMINOALKYLPHOSPHONATE N-ACETYLTRANSFERASE-RELATED-RELATED"/>
    <property type="match status" value="1"/>
</dbReference>
<dbReference type="Pfam" id="PF00583">
    <property type="entry name" value="Acetyltransf_1"/>
    <property type="match status" value="1"/>
</dbReference>
<protein>
    <submittedName>
        <fullName evidence="4">N-acetyltransferase</fullName>
    </submittedName>
</protein>
<dbReference type="GO" id="GO:0016747">
    <property type="term" value="F:acyltransferase activity, transferring groups other than amino-acyl groups"/>
    <property type="evidence" value="ECO:0007669"/>
    <property type="project" value="InterPro"/>
</dbReference>
<dbReference type="CDD" id="cd04301">
    <property type="entry name" value="NAT_SF"/>
    <property type="match status" value="1"/>
</dbReference>
<keyword evidence="2" id="KW-0012">Acyltransferase</keyword>
<evidence type="ECO:0000256" key="1">
    <source>
        <dbReference type="ARBA" id="ARBA00022679"/>
    </source>
</evidence>
<evidence type="ECO:0000313" key="4">
    <source>
        <dbReference type="EMBL" id="GGM53541.1"/>
    </source>
</evidence>
<name>A0A8J3CDS1_9PSEU</name>
<evidence type="ECO:0000313" key="5">
    <source>
        <dbReference type="Proteomes" id="UP000637578"/>
    </source>
</evidence>
<sequence>MNGTADPGTVTGPHLVETLTPALVEALAQLWLRVSRGGGAVDFTPDVDIAEIQAAAVLVGAEVTERRSRMLVLRRGPDLVGVAFLQPGAQPLVEHRGMVKRLMVDPALQGRGWGAALLESCAEHARRLGLEQLYLSAWGGTGLPEYYARRGWREVGRLPRAIRLAPGDERDEVWFHRRLV</sequence>
<accession>A0A8J3CDS1</accession>
<gene>
    <name evidence="4" type="ORF">GCM10012275_25720</name>
</gene>
<dbReference type="Gene3D" id="3.40.630.30">
    <property type="match status" value="1"/>
</dbReference>
<keyword evidence="1" id="KW-0808">Transferase</keyword>
<proteinExistence type="predicted"/>
<reference evidence="4" key="1">
    <citation type="journal article" date="2014" name="Int. J. Syst. Evol. Microbiol.">
        <title>Complete genome sequence of Corynebacterium casei LMG S-19264T (=DSM 44701T), isolated from a smear-ripened cheese.</title>
        <authorList>
            <consortium name="US DOE Joint Genome Institute (JGI-PGF)"/>
            <person name="Walter F."/>
            <person name="Albersmeier A."/>
            <person name="Kalinowski J."/>
            <person name="Ruckert C."/>
        </authorList>
    </citation>
    <scope>NUCLEOTIDE SEQUENCE</scope>
    <source>
        <strain evidence="4">CGMCC 4.5737</strain>
    </source>
</reference>
<dbReference type="RefSeq" id="WP_189057292.1">
    <property type="nucleotide sequence ID" value="NZ_BMMK01000010.1"/>
</dbReference>
<dbReference type="InterPro" id="IPR050832">
    <property type="entry name" value="Bact_Acetyltransf"/>
</dbReference>
<dbReference type="Proteomes" id="UP000637578">
    <property type="component" value="Unassembled WGS sequence"/>
</dbReference>
<feature type="domain" description="N-acetyltransferase" evidence="3">
    <location>
        <begin position="14"/>
        <end position="180"/>
    </location>
</feature>
<reference evidence="4" key="2">
    <citation type="submission" date="2020-09" db="EMBL/GenBank/DDBJ databases">
        <authorList>
            <person name="Sun Q."/>
            <person name="Zhou Y."/>
        </authorList>
    </citation>
    <scope>NUCLEOTIDE SEQUENCE</scope>
    <source>
        <strain evidence="4">CGMCC 4.5737</strain>
    </source>
</reference>
<keyword evidence="5" id="KW-1185">Reference proteome</keyword>
<dbReference type="PANTHER" id="PTHR43877:SF1">
    <property type="entry name" value="ACETYLTRANSFERASE"/>
    <property type="match status" value="1"/>
</dbReference>
<evidence type="ECO:0000256" key="2">
    <source>
        <dbReference type="ARBA" id="ARBA00023315"/>
    </source>
</evidence>
<evidence type="ECO:0000259" key="3">
    <source>
        <dbReference type="PROSITE" id="PS51186"/>
    </source>
</evidence>
<dbReference type="InterPro" id="IPR016181">
    <property type="entry name" value="Acyl_CoA_acyltransferase"/>
</dbReference>
<comment type="caution">
    <text evidence="4">The sequence shown here is derived from an EMBL/GenBank/DDBJ whole genome shotgun (WGS) entry which is preliminary data.</text>
</comment>
<dbReference type="EMBL" id="BMMK01000010">
    <property type="protein sequence ID" value="GGM53541.1"/>
    <property type="molecule type" value="Genomic_DNA"/>
</dbReference>
<dbReference type="SUPFAM" id="SSF55729">
    <property type="entry name" value="Acyl-CoA N-acyltransferases (Nat)"/>
    <property type="match status" value="1"/>
</dbReference>